<evidence type="ECO:0000313" key="1">
    <source>
        <dbReference type="EMBL" id="APB35074.1"/>
    </source>
</evidence>
<dbReference type="OrthoDB" id="514667at2"/>
<dbReference type="EMBL" id="CP017675">
    <property type="protein sequence ID" value="APB35074.1"/>
    <property type="molecule type" value="Genomic_DNA"/>
</dbReference>
<keyword evidence="2" id="KW-1185">Reference proteome</keyword>
<gene>
    <name evidence="1" type="ORF">GlitD10_2731</name>
</gene>
<organism evidence="1 2">
    <name type="scientific">Gloeomargarita lithophora Alchichica-D10</name>
    <dbReference type="NCBI Taxonomy" id="1188229"/>
    <lineage>
        <taxon>Bacteria</taxon>
        <taxon>Bacillati</taxon>
        <taxon>Cyanobacteriota</taxon>
        <taxon>Cyanophyceae</taxon>
        <taxon>Gloeomargaritales</taxon>
        <taxon>Gloeomargaritaceae</taxon>
        <taxon>Gloeomargarita</taxon>
    </lineage>
</organism>
<sequence length="85" mass="9600">MIQFLCPIIIWLMMTGFFTAVCYAFSDSIELLKKLHGVPCDRCYYFTGHEQLKCAVHPCTALTEAAMDCPDFVQATPRPISPHKS</sequence>
<dbReference type="AlphaFoldDB" id="A0A1J0AGJ7"/>
<dbReference type="KEGG" id="glt:GlitD10_2731"/>
<dbReference type="Proteomes" id="UP000180235">
    <property type="component" value="Chromosome"/>
</dbReference>
<protein>
    <submittedName>
        <fullName evidence="1">Uncharacterized protein</fullName>
    </submittedName>
</protein>
<reference evidence="1 2" key="1">
    <citation type="submission" date="2016-10" db="EMBL/GenBank/DDBJ databases">
        <title>Description of Gloeomargarita lithophora gen. nov., sp. nov., a thylakoid-bearing basal-branching cyanobacterium with intracellular carbonates, and proposal for Gloeomargaritales ord. nov.</title>
        <authorList>
            <person name="Moreira D."/>
            <person name="Tavera R."/>
            <person name="Benzerara K."/>
            <person name="Skouri-Panet F."/>
            <person name="Couradeau E."/>
            <person name="Gerard E."/>
            <person name="Loussert C."/>
            <person name="Novelo E."/>
            <person name="Zivanovic Y."/>
            <person name="Lopez-Garcia P."/>
        </authorList>
    </citation>
    <scope>NUCLEOTIDE SEQUENCE [LARGE SCALE GENOMIC DNA]</scope>
    <source>
        <strain evidence="1 2">D10</strain>
    </source>
</reference>
<name>A0A1J0AGJ7_9CYAN</name>
<accession>A0A1J0AGJ7</accession>
<proteinExistence type="predicted"/>
<dbReference type="RefSeq" id="WP_071455417.1">
    <property type="nucleotide sequence ID" value="NZ_CP017675.1"/>
</dbReference>
<evidence type="ECO:0000313" key="2">
    <source>
        <dbReference type="Proteomes" id="UP000180235"/>
    </source>
</evidence>
<dbReference type="STRING" id="1188229.GlitD10_2731"/>